<evidence type="ECO:0000313" key="13">
    <source>
        <dbReference type="Proteomes" id="UP000799757"/>
    </source>
</evidence>
<sequence length="725" mass="80785">MLGKSTSSPNLLQEKSFNECEKSVPEAGPASTLSLPTHSRRPSSTTPPVSSPLNPDTHSNSSNGKTESEAQSRSSNRAGISPIPRISTARSSQQRPPPRPIQGYKHTHTSELLEVGSRAIGSTLSLRDLGADYTRYFNPFSDSARNSFVDLPSTPLPRYQSNLQVGMPLINSVPTNPFSTPNASTTKLNPDFDAERNGALIDDRLGAPFNEKDHLSWPLFTDEMEDDDEMHLPHPDDDIKYKTKWQDHFSKENITSTLGVLFMIIGLLFIFVAIPAMSSVGLLPYNSEYSTPLDQMWNYIPGPEPWAIVNNETYPLLRNVRTGLIDPDTPKNALTMTGDNGDKFELVFSDEFNDNNRTFYEGDDPFWYAPDIWYGATQDLEWYDPDAVTTWDGTLEIRLDKFINHGLNFRSGMLNSWNHLCFKGGIFEVSMSLPGPAAVMGLWPGAWTMGNLGRPGYLSTTEGMWPYTYQACDAGITPNQSSYDGLSHLPGQRLPSCTCPGEDHPTPGTGRGAPEIDIIEAGASIGGLPIGTQSFQVAPFDIWYYPDYEFTAFPNYSTAYTNGYTGGPFQQAISATTNLNKDWYDGRAYQKYSFEYVPGEGEDAYIIWKVGGETTFILDGRAIGSNGNIQARQISQEPMSIVLNVGISSAWTQIDWANLLFPTVMRVDYVRWYQKKGETSVTCDPPGFETTQYIKEHMAAYTNPNFTKWEQAGYEWPKHKLNTEC</sequence>
<keyword evidence="13" id="KW-1185">Reference proteome</keyword>
<feature type="transmembrane region" description="Helical" evidence="10">
    <location>
        <begin position="258"/>
        <end position="285"/>
    </location>
</feature>
<feature type="compositionally biased region" description="Polar residues" evidence="9">
    <location>
        <begin position="56"/>
        <end position="78"/>
    </location>
</feature>
<evidence type="ECO:0000256" key="6">
    <source>
        <dbReference type="ARBA" id="ARBA00023136"/>
    </source>
</evidence>
<evidence type="ECO:0000256" key="10">
    <source>
        <dbReference type="SAM" id="Phobius"/>
    </source>
</evidence>
<feature type="region of interest" description="Disordered" evidence="9">
    <location>
        <begin position="1"/>
        <end position="105"/>
    </location>
</feature>
<dbReference type="Gene3D" id="2.60.120.200">
    <property type="match status" value="1"/>
</dbReference>
<dbReference type="GO" id="GO:0005886">
    <property type="term" value="C:plasma membrane"/>
    <property type="evidence" value="ECO:0007669"/>
    <property type="project" value="TreeGrafter"/>
</dbReference>
<dbReference type="SUPFAM" id="SSF49899">
    <property type="entry name" value="Concanavalin A-like lectins/glucanases"/>
    <property type="match status" value="1"/>
</dbReference>
<evidence type="ECO:0000256" key="2">
    <source>
        <dbReference type="ARBA" id="ARBA00010962"/>
    </source>
</evidence>
<evidence type="ECO:0000256" key="1">
    <source>
        <dbReference type="ARBA" id="ARBA00004606"/>
    </source>
</evidence>
<feature type="compositionally biased region" description="Low complexity" evidence="9">
    <location>
        <begin position="33"/>
        <end position="55"/>
    </location>
</feature>
<dbReference type="AlphaFoldDB" id="A0A6A6X8Y8"/>
<organism evidence="12 13">
    <name type="scientific">Melanomma pulvis-pyrius CBS 109.77</name>
    <dbReference type="NCBI Taxonomy" id="1314802"/>
    <lineage>
        <taxon>Eukaryota</taxon>
        <taxon>Fungi</taxon>
        <taxon>Dikarya</taxon>
        <taxon>Ascomycota</taxon>
        <taxon>Pezizomycotina</taxon>
        <taxon>Dothideomycetes</taxon>
        <taxon>Pleosporomycetidae</taxon>
        <taxon>Pleosporales</taxon>
        <taxon>Melanommataceae</taxon>
        <taxon>Melanomma</taxon>
    </lineage>
</organism>
<dbReference type="InterPro" id="IPR013320">
    <property type="entry name" value="ConA-like_dom_sf"/>
</dbReference>
<keyword evidence="12" id="KW-0378">Hydrolase</keyword>
<keyword evidence="5 10" id="KW-1133">Transmembrane helix</keyword>
<evidence type="ECO:0000313" key="12">
    <source>
        <dbReference type="EMBL" id="KAF2792990.1"/>
    </source>
</evidence>
<comment type="similarity">
    <text evidence="2">Belongs to the SKN1/KRE6 family.</text>
</comment>
<dbReference type="PANTHER" id="PTHR31361">
    <property type="entry name" value="BETA-GLUCAN SYNTHESIS-ASSOCIATED PROTEIN KRE6-RELATED"/>
    <property type="match status" value="1"/>
</dbReference>
<protein>
    <submittedName>
        <fullName evidence="12">Glycoside hydrolase family 16 protein</fullName>
    </submittedName>
</protein>
<dbReference type="Pfam" id="PF03935">
    <property type="entry name" value="SKN1_KRE6_Sbg1"/>
    <property type="match status" value="1"/>
</dbReference>
<dbReference type="EMBL" id="MU001946">
    <property type="protein sequence ID" value="KAF2792990.1"/>
    <property type="molecule type" value="Genomic_DNA"/>
</dbReference>
<dbReference type="CDD" id="cd02180">
    <property type="entry name" value="GH16_fungal_KRE6_glucanase"/>
    <property type="match status" value="1"/>
</dbReference>
<evidence type="ECO:0000256" key="9">
    <source>
        <dbReference type="SAM" id="MobiDB-lite"/>
    </source>
</evidence>
<evidence type="ECO:0000256" key="7">
    <source>
        <dbReference type="ARBA" id="ARBA00023180"/>
    </source>
</evidence>
<keyword evidence="3 10" id="KW-0812">Transmembrane</keyword>
<dbReference type="GO" id="GO:0015926">
    <property type="term" value="F:glucosidase activity"/>
    <property type="evidence" value="ECO:0007669"/>
    <property type="project" value="TreeGrafter"/>
</dbReference>
<dbReference type="InterPro" id="IPR000757">
    <property type="entry name" value="Beta-glucanase-like"/>
</dbReference>
<dbReference type="PROSITE" id="PS51762">
    <property type="entry name" value="GH16_2"/>
    <property type="match status" value="1"/>
</dbReference>
<dbReference type="OrthoDB" id="412647at2759"/>
<feature type="domain" description="GH16" evidence="11">
    <location>
        <begin position="307"/>
        <end position="678"/>
    </location>
</feature>
<dbReference type="GO" id="GO:0005789">
    <property type="term" value="C:endoplasmic reticulum membrane"/>
    <property type="evidence" value="ECO:0007669"/>
    <property type="project" value="TreeGrafter"/>
</dbReference>
<reference evidence="12" key="1">
    <citation type="journal article" date="2020" name="Stud. Mycol.">
        <title>101 Dothideomycetes genomes: a test case for predicting lifestyles and emergence of pathogens.</title>
        <authorList>
            <person name="Haridas S."/>
            <person name="Albert R."/>
            <person name="Binder M."/>
            <person name="Bloem J."/>
            <person name="Labutti K."/>
            <person name="Salamov A."/>
            <person name="Andreopoulos B."/>
            <person name="Baker S."/>
            <person name="Barry K."/>
            <person name="Bills G."/>
            <person name="Bluhm B."/>
            <person name="Cannon C."/>
            <person name="Castanera R."/>
            <person name="Culley D."/>
            <person name="Daum C."/>
            <person name="Ezra D."/>
            <person name="Gonzalez J."/>
            <person name="Henrissat B."/>
            <person name="Kuo A."/>
            <person name="Liang C."/>
            <person name="Lipzen A."/>
            <person name="Lutzoni F."/>
            <person name="Magnuson J."/>
            <person name="Mondo S."/>
            <person name="Nolan M."/>
            <person name="Ohm R."/>
            <person name="Pangilinan J."/>
            <person name="Park H.-J."/>
            <person name="Ramirez L."/>
            <person name="Alfaro M."/>
            <person name="Sun H."/>
            <person name="Tritt A."/>
            <person name="Yoshinaga Y."/>
            <person name="Zwiers L.-H."/>
            <person name="Turgeon B."/>
            <person name="Goodwin S."/>
            <person name="Spatafora J."/>
            <person name="Crous P."/>
            <person name="Grigoriev I."/>
        </authorList>
    </citation>
    <scope>NUCLEOTIDE SEQUENCE</scope>
    <source>
        <strain evidence="12">CBS 109.77</strain>
    </source>
</reference>
<dbReference type="InterPro" id="IPR005629">
    <property type="entry name" value="Skn1/Kre6/Sbg1"/>
</dbReference>
<evidence type="ECO:0000256" key="8">
    <source>
        <dbReference type="ARBA" id="ARBA00023316"/>
    </source>
</evidence>
<evidence type="ECO:0000259" key="11">
    <source>
        <dbReference type="PROSITE" id="PS51762"/>
    </source>
</evidence>
<gene>
    <name evidence="12" type="ORF">K505DRAFT_245396</name>
</gene>
<keyword evidence="8" id="KW-0961">Cell wall biogenesis/degradation</keyword>
<name>A0A6A6X8Y8_9PLEO</name>
<evidence type="ECO:0000256" key="5">
    <source>
        <dbReference type="ARBA" id="ARBA00022989"/>
    </source>
</evidence>
<evidence type="ECO:0000256" key="3">
    <source>
        <dbReference type="ARBA" id="ARBA00022692"/>
    </source>
</evidence>
<dbReference type="GO" id="GO:0031505">
    <property type="term" value="P:fungal-type cell wall organization"/>
    <property type="evidence" value="ECO:0007669"/>
    <property type="project" value="TreeGrafter"/>
</dbReference>
<keyword evidence="7" id="KW-0325">Glycoprotein</keyword>
<comment type="subcellular location">
    <subcellularLocation>
        <location evidence="1">Membrane</location>
        <topology evidence="1">Single-pass type II membrane protein</topology>
    </subcellularLocation>
</comment>
<dbReference type="GO" id="GO:0006078">
    <property type="term" value="P:(1-&gt;6)-beta-D-glucan biosynthetic process"/>
    <property type="evidence" value="ECO:0007669"/>
    <property type="project" value="TreeGrafter"/>
</dbReference>
<dbReference type="PANTHER" id="PTHR31361:SF14">
    <property type="entry name" value="GH16 DOMAIN-CONTAINING PROTEIN"/>
    <property type="match status" value="1"/>
</dbReference>
<accession>A0A6A6X8Y8</accession>
<evidence type="ECO:0000256" key="4">
    <source>
        <dbReference type="ARBA" id="ARBA00022968"/>
    </source>
</evidence>
<keyword evidence="6 10" id="KW-0472">Membrane</keyword>
<proteinExistence type="inferred from homology"/>
<feature type="compositionally biased region" description="Polar residues" evidence="9">
    <location>
        <begin position="1"/>
        <end position="15"/>
    </location>
</feature>
<keyword evidence="4" id="KW-0735">Signal-anchor</keyword>
<dbReference type="Proteomes" id="UP000799757">
    <property type="component" value="Unassembled WGS sequence"/>
</dbReference>